<evidence type="ECO:0000256" key="1">
    <source>
        <dbReference type="ARBA" id="ARBA00001966"/>
    </source>
</evidence>
<evidence type="ECO:0000256" key="9">
    <source>
        <dbReference type="ARBA" id="ARBA00023004"/>
    </source>
</evidence>
<keyword evidence="17" id="KW-1185">Reference proteome</keyword>
<feature type="region of interest" description="Disordered" evidence="14">
    <location>
        <begin position="251"/>
        <end position="279"/>
    </location>
</feature>
<evidence type="ECO:0000256" key="6">
    <source>
        <dbReference type="ARBA" id="ARBA00022801"/>
    </source>
</evidence>
<reference evidence="16 17" key="1">
    <citation type="submission" date="2022-12" db="EMBL/GenBank/DDBJ databases">
        <title>Chromosome-level genome assembly of true bugs.</title>
        <authorList>
            <person name="Ma L."/>
            <person name="Li H."/>
        </authorList>
    </citation>
    <scope>NUCLEOTIDE SEQUENCE [LARGE SCALE GENOMIC DNA]</scope>
    <source>
        <strain evidence="16">Lab_2022b</strain>
    </source>
</reference>
<evidence type="ECO:0000313" key="17">
    <source>
        <dbReference type="Proteomes" id="UP001461498"/>
    </source>
</evidence>
<feature type="coiled-coil region" evidence="13">
    <location>
        <begin position="65"/>
        <end position="133"/>
    </location>
</feature>
<evidence type="ECO:0000256" key="3">
    <source>
        <dbReference type="ARBA" id="ARBA00008435"/>
    </source>
</evidence>
<dbReference type="EMBL" id="JAPXFL010000001">
    <property type="protein sequence ID" value="KAK9511713.1"/>
    <property type="molecule type" value="Genomic_DNA"/>
</dbReference>
<feature type="compositionally biased region" description="Basic and acidic residues" evidence="14">
    <location>
        <begin position="251"/>
        <end position="274"/>
    </location>
</feature>
<evidence type="ECO:0000256" key="5">
    <source>
        <dbReference type="ARBA" id="ARBA00022741"/>
    </source>
</evidence>
<accession>A0AAW1DR52</accession>
<keyword evidence="8" id="KW-0067">ATP-binding</keyword>
<dbReference type="InterPro" id="IPR013020">
    <property type="entry name" value="Rad3/Chl1-like"/>
</dbReference>
<dbReference type="SUPFAM" id="SSF52540">
    <property type="entry name" value="P-loop containing nucleoside triphosphate hydrolases"/>
    <property type="match status" value="1"/>
</dbReference>
<dbReference type="GO" id="GO:0034085">
    <property type="term" value="P:establishment of sister chromatid cohesion"/>
    <property type="evidence" value="ECO:0007669"/>
    <property type="project" value="TreeGrafter"/>
</dbReference>
<dbReference type="GO" id="GO:0051536">
    <property type="term" value="F:iron-sulfur cluster binding"/>
    <property type="evidence" value="ECO:0007669"/>
    <property type="project" value="UniProtKB-KW"/>
</dbReference>
<keyword evidence="6" id="KW-0378">Hydrolase</keyword>
<dbReference type="PROSITE" id="PS51193">
    <property type="entry name" value="HELICASE_ATP_BIND_2"/>
    <property type="match status" value="1"/>
</dbReference>
<protein>
    <recommendedName>
        <fullName evidence="15">Helicase ATP-binding domain-containing protein</fullName>
    </recommendedName>
</protein>
<dbReference type="GO" id="GO:0005524">
    <property type="term" value="F:ATP binding"/>
    <property type="evidence" value="ECO:0007669"/>
    <property type="project" value="UniProtKB-KW"/>
</dbReference>
<comment type="cofactor">
    <cofactor evidence="1">
        <name>[4Fe-4S] cluster</name>
        <dbReference type="ChEBI" id="CHEBI:49883"/>
    </cofactor>
</comment>
<dbReference type="PROSITE" id="PS00690">
    <property type="entry name" value="DEAH_ATP_HELICASE"/>
    <property type="match status" value="1"/>
</dbReference>
<dbReference type="InterPro" id="IPR010614">
    <property type="entry name" value="RAD3-like_helicase_DEAD"/>
</dbReference>
<keyword evidence="11" id="KW-0413">Isomerase</keyword>
<dbReference type="InterPro" id="IPR002464">
    <property type="entry name" value="DNA/RNA_helicase_DEAH_CS"/>
</dbReference>
<evidence type="ECO:0000259" key="15">
    <source>
        <dbReference type="PROSITE" id="PS51193"/>
    </source>
</evidence>
<comment type="caution">
    <text evidence="16">The sequence shown here is derived from an EMBL/GenBank/DDBJ whole genome shotgun (WGS) entry which is preliminary data.</text>
</comment>
<evidence type="ECO:0000256" key="10">
    <source>
        <dbReference type="ARBA" id="ARBA00023014"/>
    </source>
</evidence>
<dbReference type="NCBIfam" id="TIGR00604">
    <property type="entry name" value="rad3"/>
    <property type="match status" value="1"/>
</dbReference>
<keyword evidence="10" id="KW-0411">Iron-sulfur</keyword>
<feature type="domain" description="Helicase ATP-binding" evidence="15">
    <location>
        <begin position="11"/>
        <end position="406"/>
    </location>
</feature>
<dbReference type="PANTHER" id="PTHR11472">
    <property type="entry name" value="DNA REPAIR DEAD HELICASE RAD3/XP-D SUBFAMILY MEMBER"/>
    <property type="match status" value="1"/>
</dbReference>
<dbReference type="GO" id="GO:0003678">
    <property type="term" value="F:DNA helicase activity"/>
    <property type="evidence" value="ECO:0007669"/>
    <property type="project" value="InterPro"/>
</dbReference>
<keyword evidence="12" id="KW-0539">Nucleus</keyword>
<keyword evidence="13" id="KW-0175">Coiled coil</keyword>
<feature type="region of interest" description="Disordered" evidence="14">
    <location>
        <begin position="134"/>
        <end position="153"/>
    </location>
</feature>
<dbReference type="GO" id="GO:0046872">
    <property type="term" value="F:metal ion binding"/>
    <property type="evidence" value="ECO:0007669"/>
    <property type="project" value="UniProtKB-KW"/>
</dbReference>
<keyword evidence="4" id="KW-0479">Metal-binding</keyword>
<dbReference type="GO" id="GO:0003677">
    <property type="term" value="F:DNA binding"/>
    <property type="evidence" value="ECO:0007669"/>
    <property type="project" value="InterPro"/>
</dbReference>
<dbReference type="GO" id="GO:0006974">
    <property type="term" value="P:DNA damage response"/>
    <property type="evidence" value="ECO:0007669"/>
    <property type="project" value="UniProtKB-ARBA"/>
</dbReference>
<dbReference type="Pfam" id="PF06733">
    <property type="entry name" value="DEAD_2"/>
    <property type="match status" value="1"/>
</dbReference>
<dbReference type="InterPro" id="IPR006554">
    <property type="entry name" value="Helicase-like_DEXD_c2"/>
</dbReference>
<gene>
    <name evidence="16" type="ORF">O3M35_000321</name>
</gene>
<dbReference type="InterPro" id="IPR014013">
    <property type="entry name" value="Helic_SF1/SF2_ATP-bd_DinG/Rad3"/>
</dbReference>
<comment type="similarity">
    <text evidence="3">Belongs to the DEAD box helicase family. DEAH subfamily. DDX11/CHL1 sub-subfamily.</text>
</comment>
<keyword evidence="7" id="KW-0347">Helicase</keyword>
<dbReference type="AlphaFoldDB" id="A0AAW1DR52"/>
<dbReference type="InterPro" id="IPR027417">
    <property type="entry name" value="P-loop_NTPase"/>
</dbReference>
<evidence type="ECO:0000256" key="4">
    <source>
        <dbReference type="ARBA" id="ARBA00022723"/>
    </source>
</evidence>
<dbReference type="GO" id="GO:0016818">
    <property type="term" value="F:hydrolase activity, acting on acid anhydrides, in phosphorus-containing anhydrides"/>
    <property type="evidence" value="ECO:0007669"/>
    <property type="project" value="InterPro"/>
</dbReference>
<dbReference type="PANTHER" id="PTHR11472:SF41">
    <property type="entry name" value="ATP-DEPENDENT DNA HELICASE DDX11-RELATED"/>
    <property type="match status" value="1"/>
</dbReference>
<dbReference type="Gene3D" id="3.40.50.300">
    <property type="entry name" value="P-loop containing nucleotide triphosphate hydrolases"/>
    <property type="match status" value="3"/>
</dbReference>
<dbReference type="Proteomes" id="UP001461498">
    <property type="component" value="Unassembled WGS sequence"/>
</dbReference>
<keyword evidence="5" id="KW-0547">Nucleotide-binding</keyword>
<dbReference type="GO" id="GO:0005634">
    <property type="term" value="C:nucleus"/>
    <property type="evidence" value="ECO:0007669"/>
    <property type="project" value="UniProtKB-SubCell"/>
</dbReference>
<dbReference type="SMART" id="SM00491">
    <property type="entry name" value="HELICc2"/>
    <property type="match status" value="1"/>
</dbReference>
<keyword evidence="9" id="KW-0408">Iron</keyword>
<name>A0AAW1DR52_9HEMI</name>
<dbReference type="CDD" id="cd18788">
    <property type="entry name" value="SF2_C_XPD"/>
    <property type="match status" value="1"/>
</dbReference>
<evidence type="ECO:0000256" key="8">
    <source>
        <dbReference type="ARBA" id="ARBA00022840"/>
    </source>
</evidence>
<evidence type="ECO:0000313" key="16">
    <source>
        <dbReference type="EMBL" id="KAK9511713.1"/>
    </source>
</evidence>
<evidence type="ECO:0000256" key="14">
    <source>
        <dbReference type="SAM" id="MobiDB-lite"/>
    </source>
</evidence>
<sequence>MEFKDSNLLTPPDDFQFPFQPYGIQLDFMKNLYSTIEEKKFGIFESPTGTGKSLSIICGALTWLRNHEEREVKILEDALKDIKLNTEPSDDWFSEQIKAIAVDSTVKKIKKQLEKVQIRNDSIKEMRKRAKEKVKEKIIPNSKQNSTNKEDTNNYDEFDDLLEEFCDNLDEDPQKDVSEEEEDEETVTRIIYCSRTHSQLSQFISEIEKTKFLEDTRLVHLASRQNYCINKKLQHITNSATLNEKCIEMQEAKESKSTKSDKEGNTVKKLKSSEPTKCPHMKSISDLSDIILSQVMDVEAVAQAGKKAGTCPYYATRTSIPLAQIVVLPYHSVLHKESREASGLKLKNSVVIIDEAHNLLETVSHIHSSQITGQELILAHSQLSLYKDRYLNKFSAVNLLYLNQVLHIIKAFIRVLEGKSEGCIKPSTNMFSVIDFILSSEIDNYNLYKLLAFCKQTKLAHKLQRFMDTASSFVQVNQNKKTNVTHGISEFIKELKQKKTGKKVKTAVDSRADNAAQSEINNSSPLEDSDYKGQPLLQITSFLSCLNQDYSDGRIVISKESTVGKSYIKYLLLEPARAIIDVIKEARSVILAGGTMEPISEFKERLFEVCGVSSDRINTFSCGHIVPKENILPIVVCKGPSGKIFDFSFNSRSSPEMINEIGRLLINVCNVVPSGVVCFFPSYEYEKEVYEYFDKNDVIKKISLKKKVFREPKKASDVERVLSDYTTAIKNSANKTMNGALLFSVVGGKLSEGLNFSDDLGRCVIIVGMPFPNIKSPELIEKMKYLEEHCGSNAGKIHYENLCMKAVNQSVGRSIRHRNDYSSVLLVDQRYSRAHICKLLPKWMHESLKVEQERFGPVLASLCKFFKFHERTSR</sequence>
<proteinExistence type="inferred from homology"/>
<dbReference type="InterPro" id="IPR006555">
    <property type="entry name" value="ATP-dep_Helicase_C"/>
</dbReference>
<evidence type="ECO:0000256" key="2">
    <source>
        <dbReference type="ARBA" id="ARBA00004123"/>
    </source>
</evidence>
<evidence type="ECO:0000256" key="11">
    <source>
        <dbReference type="ARBA" id="ARBA00023235"/>
    </source>
</evidence>
<dbReference type="Pfam" id="PF13307">
    <property type="entry name" value="Helicase_C_2"/>
    <property type="match status" value="1"/>
</dbReference>
<dbReference type="GO" id="GO:0006139">
    <property type="term" value="P:nucleobase-containing compound metabolic process"/>
    <property type="evidence" value="ECO:0007669"/>
    <property type="project" value="InterPro"/>
</dbReference>
<comment type="subcellular location">
    <subcellularLocation>
        <location evidence="2">Nucleus</location>
    </subcellularLocation>
</comment>
<evidence type="ECO:0000256" key="12">
    <source>
        <dbReference type="ARBA" id="ARBA00023242"/>
    </source>
</evidence>
<organism evidence="16 17">
    <name type="scientific">Rhynocoris fuscipes</name>
    <dbReference type="NCBI Taxonomy" id="488301"/>
    <lineage>
        <taxon>Eukaryota</taxon>
        <taxon>Metazoa</taxon>
        <taxon>Ecdysozoa</taxon>
        <taxon>Arthropoda</taxon>
        <taxon>Hexapoda</taxon>
        <taxon>Insecta</taxon>
        <taxon>Pterygota</taxon>
        <taxon>Neoptera</taxon>
        <taxon>Paraneoptera</taxon>
        <taxon>Hemiptera</taxon>
        <taxon>Heteroptera</taxon>
        <taxon>Panheteroptera</taxon>
        <taxon>Cimicomorpha</taxon>
        <taxon>Reduviidae</taxon>
        <taxon>Harpactorinae</taxon>
        <taxon>Harpactorini</taxon>
        <taxon>Rhynocoris</taxon>
    </lineage>
</organism>
<dbReference type="FunFam" id="3.40.50.300:FF:001250">
    <property type="entry name" value="Putative ATP-dependent RNA helicase DDX11"/>
    <property type="match status" value="1"/>
</dbReference>
<dbReference type="SMART" id="SM00488">
    <property type="entry name" value="DEXDc2"/>
    <property type="match status" value="1"/>
</dbReference>
<evidence type="ECO:0000256" key="7">
    <source>
        <dbReference type="ARBA" id="ARBA00022806"/>
    </source>
</evidence>
<evidence type="ECO:0000256" key="13">
    <source>
        <dbReference type="SAM" id="Coils"/>
    </source>
</evidence>
<dbReference type="InterPro" id="IPR045028">
    <property type="entry name" value="DinG/Rad3-like"/>
</dbReference>